<dbReference type="EMBL" id="BGPR01004108">
    <property type="protein sequence ID" value="GBM95997.1"/>
    <property type="molecule type" value="Genomic_DNA"/>
</dbReference>
<name>A0A4Y2K1F5_ARAVE</name>
<dbReference type="AlphaFoldDB" id="A0A4Y2K1F5"/>
<keyword evidence="3" id="KW-1185">Reference proteome</keyword>
<dbReference type="PANTHER" id="PTHR33273:SF2">
    <property type="entry name" value="ENDONUCLEASE_EXONUCLEASE_PHOSPHATASE DOMAIN-CONTAINING PROTEIN"/>
    <property type="match status" value="1"/>
</dbReference>
<dbReference type="Proteomes" id="UP000499080">
    <property type="component" value="Unassembled WGS sequence"/>
</dbReference>
<dbReference type="InterPro" id="IPR005135">
    <property type="entry name" value="Endo/exonuclease/phosphatase"/>
</dbReference>
<protein>
    <recommendedName>
        <fullName evidence="1">Endonuclease/exonuclease/phosphatase domain-containing protein</fullName>
    </recommendedName>
</protein>
<dbReference type="Gene3D" id="3.60.10.10">
    <property type="entry name" value="Endonuclease/exonuclease/phosphatase"/>
    <property type="match status" value="1"/>
</dbReference>
<dbReference type="SUPFAM" id="SSF56219">
    <property type="entry name" value="DNase I-like"/>
    <property type="match status" value="1"/>
</dbReference>
<evidence type="ECO:0000259" key="1">
    <source>
        <dbReference type="Pfam" id="PF03372"/>
    </source>
</evidence>
<dbReference type="PANTHER" id="PTHR33273">
    <property type="entry name" value="DOMAIN-CONTAINING PROTEIN, PUTATIVE-RELATED"/>
    <property type="match status" value="1"/>
</dbReference>
<accession>A0A4Y2K1F5</accession>
<reference evidence="2 3" key="1">
    <citation type="journal article" date="2019" name="Sci. Rep.">
        <title>Orb-weaving spider Araneus ventricosus genome elucidates the spidroin gene catalogue.</title>
        <authorList>
            <person name="Kono N."/>
            <person name="Nakamura H."/>
            <person name="Ohtoshi R."/>
            <person name="Moran D.A.P."/>
            <person name="Shinohara A."/>
            <person name="Yoshida Y."/>
            <person name="Fujiwara M."/>
            <person name="Mori M."/>
            <person name="Tomita M."/>
            <person name="Arakawa K."/>
        </authorList>
    </citation>
    <scope>NUCLEOTIDE SEQUENCE [LARGE SCALE GENOMIC DNA]</scope>
</reference>
<sequence length="193" mass="21875">MGFSPTGLCAITWNANGLLGKVDDLREFIGRVKPDIILLQEIRLSGADSIAIPNYTFYSTPTRTGYRRRCRGTAILIKSTINHQYIPNPILHHIEATMVNLPNIPPINFVSAYRPPYDALFTLDFELLYACNSAIFIAGDLNARHRSWNSTKNCRYGKQLKNFAAGPYRGDRAPLAENYCFVQLRVLLLLMFF</sequence>
<dbReference type="GO" id="GO:0003824">
    <property type="term" value="F:catalytic activity"/>
    <property type="evidence" value="ECO:0007669"/>
    <property type="project" value="InterPro"/>
</dbReference>
<evidence type="ECO:0000313" key="2">
    <source>
        <dbReference type="EMBL" id="GBM95997.1"/>
    </source>
</evidence>
<comment type="caution">
    <text evidence="2">The sequence shown here is derived from an EMBL/GenBank/DDBJ whole genome shotgun (WGS) entry which is preliminary data.</text>
</comment>
<proteinExistence type="predicted"/>
<evidence type="ECO:0000313" key="3">
    <source>
        <dbReference type="Proteomes" id="UP000499080"/>
    </source>
</evidence>
<feature type="domain" description="Endonuclease/exonuclease/phosphatase" evidence="1">
    <location>
        <begin position="11"/>
        <end position="162"/>
    </location>
</feature>
<organism evidence="2 3">
    <name type="scientific">Araneus ventricosus</name>
    <name type="common">Orbweaver spider</name>
    <name type="synonym">Epeira ventricosa</name>
    <dbReference type="NCBI Taxonomy" id="182803"/>
    <lineage>
        <taxon>Eukaryota</taxon>
        <taxon>Metazoa</taxon>
        <taxon>Ecdysozoa</taxon>
        <taxon>Arthropoda</taxon>
        <taxon>Chelicerata</taxon>
        <taxon>Arachnida</taxon>
        <taxon>Araneae</taxon>
        <taxon>Araneomorphae</taxon>
        <taxon>Entelegynae</taxon>
        <taxon>Araneoidea</taxon>
        <taxon>Araneidae</taxon>
        <taxon>Araneus</taxon>
    </lineage>
</organism>
<dbReference type="Pfam" id="PF03372">
    <property type="entry name" value="Exo_endo_phos"/>
    <property type="match status" value="1"/>
</dbReference>
<gene>
    <name evidence="2" type="ORF">AVEN_271384_1</name>
</gene>
<dbReference type="OrthoDB" id="6436798at2759"/>
<dbReference type="InterPro" id="IPR036691">
    <property type="entry name" value="Endo/exonu/phosph_ase_sf"/>
</dbReference>